<comment type="caution">
    <text evidence="2">The sequence shown here is derived from an EMBL/GenBank/DDBJ whole genome shotgun (WGS) entry which is preliminary data.</text>
</comment>
<organism evidence="2 3">
    <name type="scientific">Candidatus Thermoflexus japonica</name>
    <dbReference type="NCBI Taxonomy" id="2035417"/>
    <lineage>
        <taxon>Bacteria</taxon>
        <taxon>Bacillati</taxon>
        <taxon>Chloroflexota</taxon>
        <taxon>Thermoflexia</taxon>
        <taxon>Thermoflexales</taxon>
        <taxon>Thermoflexaceae</taxon>
        <taxon>Thermoflexus</taxon>
    </lineage>
</organism>
<evidence type="ECO:0008006" key="4">
    <source>
        <dbReference type="Google" id="ProtNLM"/>
    </source>
</evidence>
<gene>
    <name evidence="2" type="ORF">HRbin22_01371</name>
</gene>
<feature type="transmembrane region" description="Helical" evidence="1">
    <location>
        <begin position="124"/>
        <end position="143"/>
    </location>
</feature>
<dbReference type="AlphaFoldDB" id="A0A2H5Y6P3"/>
<keyword evidence="1" id="KW-1133">Transmembrane helix</keyword>
<keyword evidence="1" id="KW-0812">Transmembrane</keyword>
<feature type="transmembrane region" description="Helical" evidence="1">
    <location>
        <begin position="6"/>
        <end position="24"/>
    </location>
</feature>
<evidence type="ECO:0000313" key="2">
    <source>
        <dbReference type="EMBL" id="GBD09124.1"/>
    </source>
</evidence>
<reference evidence="3" key="1">
    <citation type="submission" date="2017-09" db="EMBL/GenBank/DDBJ databases">
        <title>Metaegenomics of thermophilic ammonia-oxidizing enrichment culture.</title>
        <authorList>
            <person name="Kato S."/>
            <person name="Suzuki K."/>
        </authorList>
    </citation>
    <scope>NUCLEOTIDE SEQUENCE [LARGE SCALE GENOMIC DNA]</scope>
</reference>
<protein>
    <recommendedName>
        <fullName evidence="4">Type II secretion system protein GspF domain-containing protein</fullName>
    </recommendedName>
</protein>
<evidence type="ECO:0000313" key="3">
    <source>
        <dbReference type="Proteomes" id="UP000236642"/>
    </source>
</evidence>
<feature type="transmembrane region" description="Helical" evidence="1">
    <location>
        <begin position="100"/>
        <end position="118"/>
    </location>
</feature>
<feature type="transmembrane region" description="Helical" evidence="1">
    <location>
        <begin position="269"/>
        <end position="291"/>
    </location>
</feature>
<dbReference type="EMBL" id="BEHY01000027">
    <property type="protein sequence ID" value="GBD09124.1"/>
    <property type="molecule type" value="Genomic_DNA"/>
</dbReference>
<name>A0A2H5Y6P3_9CHLR</name>
<evidence type="ECO:0000256" key="1">
    <source>
        <dbReference type="SAM" id="Phobius"/>
    </source>
</evidence>
<dbReference type="Proteomes" id="UP000236642">
    <property type="component" value="Unassembled WGS sequence"/>
</dbReference>
<keyword evidence="1" id="KW-0472">Membrane</keyword>
<accession>A0A2H5Y6P3</accession>
<proteinExistence type="predicted"/>
<sequence>MGGAELGMVIAAAAALGGFWAAFLRPSARVRLEGSARDPLDRGSVLPEWLAPLYPVLWPVLRAVEGTRVVRGNLPERIARSGYTPYAAASAVWAARLQGMAIGVAAMVAGSLLFGMLLGTPLPGVIAGLGLGFYGLIAPDREIEEAIRERRRRFRANMLLVVATARGFLRVGRSFDDAFSRAAQGEGVFANWVRFLIARHNSVGLAALEEGRRHAPDPNDPYLVRFLDMARVAWTGGSGMDVILEGMVQDLAADMEQGISETVTTVEPLVLGAGILAIAGYVLAILMPVFFGSEAFLGF</sequence>